<dbReference type="Pfam" id="PF04665">
    <property type="entry name" value="Pox_A32"/>
    <property type="match status" value="1"/>
</dbReference>
<accession>Q9YVS1</accession>
<comment type="function">
    <text evidence="1">Participates in viral DNA packaging and virion morphogenesis.</text>
</comment>
<dbReference type="EMBL" id="AF063866">
    <property type="protein sequence ID" value="AAC97775.1"/>
    <property type="molecule type" value="Genomic_DNA"/>
</dbReference>
<dbReference type="Gene3D" id="3.40.50.300">
    <property type="entry name" value="P-loop containing nucleotide triphosphate hydrolases"/>
    <property type="match status" value="1"/>
</dbReference>
<keyword evidence="6" id="KW-1185">Reference proteome</keyword>
<evidence type="ECO:0000313" key="5">
    <source>
        <dbReference type="EMBL" id="AAC97775.1"/>
    </source>
</evidence>
<protein>
    <recommendedName>
        <fullName evidence="4">DNA packaging protein OPG160</fullName>
    </recommendedName>
</protein>
<evidence type="ECO:0000256" key="4">
    <source>
        <dbReference type="ARBA" id="ARBA00034888"/>
    </source>
</evidence>
<dbReference type="OrthoDB" id="11929at10239"/>
<dbReference type="InterPro" id="IPR027417">
    <property type="entry name" value="P-loop_NTPase"/>
</dbReference>
<organism evidence="5 6">
    <name type="scientific">Melanoplus sanguinipes entomopoxvirus</name>
    <name type="common">MsEPV</name>
    <dbReference type="NCBI Taxonomy" id="83191"/>
    <lineage>
        <taxon>Viruses</taxon>
        <taxon>Varidnaviria</taxon>
        <taxon>Bamfordvirae</taxon>
        <taxon>Nucleocytoviricota</taxon>
        <taxon>Pokkesviricetes</taxon>
        <taxon>Chitovirales</taxon>
        <taxon>Poxviridae</taxon>
        <taxon>Entomopoxvirinae</taxon>
        <taxon>Deltaentomopoxvirus</taxon>
        <taxon>Deltaentomopoxvirus msanguinipes</taxon>
    </lineage>
</organism>
<dbReference type="Proteomes" id="UP000172353">
    <property type="component" value="Segment"/>
</dbReference>
<dbReference type="RefSeq" id="NP_048242.1">
    <property type="nucleotide sequence ID" value="NC_001993.1"/>
</dbReference>
<dbReference type="PIR" id="T28332">
    <property type="entry name" value="T28332"/>
</dbReference>
<sequence length="244" mass="29246">MKIKKFNFDTLKERPFNMSIVASTGQGKTTLLKYILNNLKFHFKFIYLITNDDQGYRNNKYYKYVYPNHVFYLTKYEKPEYIVSKICEIKKFTNKTLNDKSYGEKFNTLIIFDDVGNNFRNKLKNFTNECRHAFISTIFLVHKEIHLDPDTRDSMKFFVINKKTIDLKYIIPNTSIRKEISKDIVPLLLQYEKKFGLYIVIDNVHAELFYIYISEDEMKNLDNNYFLLSTESSMKQIILEKIKK</sequence>
<organismHost>
    <name type="scientific">Melanoplus sanguinipes</name>
    <name type="common">Migratory grasshopper</name>
    <dbReference type="NCBI Taxonomy" id="65742"/>
</organismHost>
<evidence type="ECO:0000256" key="1">
    <source>
        <dbReference type="ARBA" id="ARBA00034675"/>
    </source>
</evidence>
<comment type="similarity">
    <text evidence="2">Belongs to the orthopoxvirus OPG160 protein family.</text>
</comment>
<dbReference type="InterPro" id="IPR006758">
    <property type="entry name" value="A32L"/>
</dbReference>
<dbReference type="GeneID" id="1449770"/>
<gene>
    <name evidence="5" type="primary">MSV171</name>
</gene>
<dbReference type="KEGG" id="vg:1449770"/>
<comment type="subunit">
    <text evidence="3">Interacts with protein OPG137.</text>
</comment>
<reference evidence="5 6" key="1">
    <citation type="journal article" date="1999" name="J. Virol.">
        <title>The genome of Melanoplus sanguinipes entomopoxvirus.</title>
        <authorList>
            <person name="Afonso C.L."/>
            <person name="Tulman E.R."/>
            <person name="Lu Z."/>
            <person name="Oma E."/>
            <person name="Kutish G.F."/>
            <person name="Rock D.L."/>
        </authorList>
    </citation>
    <scope>NUCLEOTIDE SEQUENCE [LARGE SCALE GENOMIC DNA]</scope>
    <source>
        <strain evidence="5">Tucson</strain>
    </source>
</reference>
<evidence type="ECO:0000256" key="2">
    <source>
        <dbReference type="ARBA" id="ARBA00034756"/>
    </source>
</evidence>
<proteinExistence type="inferred from homology"/>
<evidence type="ECO:0000313" key="6">
    <source>
        <dbReference type="Proteomes" id="UP000172353"/>
    </source>
</evidence>
<evidence type="ECO:0000256" key="3">
    <source>
        <dbReference type="ARBA" id="ARBA00034791"/>
    </source>
</evidence>
<dbReference type="SUPFAM" id="SSF52540">
    <property type="entry name" value="P-loop containing nucleoside triphosphate hydrolases"/>
    <property type="match status" value="1"/>
</dbReference>
<name>Q9YVS1_MSEPV</name>